<dbReference type="RefSeq" id="WP_141788898.1">
    <property type="nucleotide sequence ID" value="NZ_BAAAKX010000001.1"/>
</dbReference>
<dbReference type="AlphaFoldDB" id="A0A542ZL87"/>
<dbReference type="EMBL" id="VFOQ01000001">
    <property type="protein sequence ID" value="TQL61069.1"/>
    <property type="molecule type" value="Genomic_DNA"/>
</dbReference>
<dbReference type="GO" id="GO:0016747">
    <property type="term" value="F:acyltransferase activity, transferring groups other than amino-acyl groups"/>
    <property type="evidence" value="ECO:0007669"/>
    <property type="project" value="InterPro"/>
</dbReference>
<dbReference type="NCBIfam" id="TIGR04045">
    <property type="entry name" value="MSMEG_0567_GNAT"/>
    <property type="match status" value="1"/>
</dbReference>
<dbReference type="SUPFAM" id="SSF55729">
    <property type="entry name" value="Acyl-CoA N-acyltransferases (Nat)"/>
    <property type="match status" value="1"/>
</dbReference>
<dbReference type="InterPro" id="IPR000182">
    <property type="entry name" value="GNAT_dom"/>
</dbReference>
<keyword evidence="4" id="KW-1185">Reference proteome</keyword>
<evidence type="ECO:0000313" key="4">
    <source>
        <dbReference type="Proteomes" id="UP000319514"/>
    </source>
</evidence>
<organism evidence="3 4">
    <name type="scientific">Oryzihumus leptocrescens</name>
    <dbReference type="NCBI Taxonomy" id="297536"/>
    <lineage>
        <taxon>Bacteria</taxon>
        <taxon>Bacillati</taxon>
        <taxon>Actinomycetota</taxon>
        <taxon>Actinomycetes</taxon>
        <taxon>Micrococcales</taxon>
        <taxon>Intrasporangiaceae</taxon>
        <taxon>Oryzihumus</taxon>
    </lineage>
</organism>
<name>A0A542ZL87_9MICO</name>
<dbReference type="InterPro" id="IPR016181">
    <property type="entry name" value="Acyl_CoA_acyltransferase"/>
</dbReference>
<proteinExistence type="predicted"/>
<dbReference type="Gene3D" id="3.40.630.30">
    <property type="match status" value="1"/>
</dbReference>
<accession>A0A542ZL87</accession>
<dbReference type="Proteomes" id="UP000319514">
    <property type="component" value="Unassembled WGS sequence"/>
</dbReference>
<comment type="caution">
    <text evidence="3">The sequence shown here is derived from an EMBL/GenBank/DDBJ whole genome shotgun (WGS) entry which is preliminary data.</text>
</comment>
<reference evidence="3 4" key="1">
    <citation type="submission" date="2019-06" db="EMBL/GenBank/DDBJ databases">
        <title>Sequencing the genomes of 1000 actinobacteria strains.</title>
        <authorList>
            <person name="Klenk H.-P."/>
        </authorList>
    </citation>
    <scope>NUCLEOTIDE SEQUENCE [LARGE SCALE GENOMIC DNA]</scope>
    <source>
        <strain evidence="3 4">DSM 18082</strain>
    </source>
</reference>
<gene>
    <name evidence="3" type="ORF">FB474_2474</name>
</gene>
<feature type="domain" description="N-acetyltransferase" evidence="2">
    <location>
        <begin position="27"/>
        <end position="172"/>
    </location>
</feature>
<evidence type="ECO:0000313" key="3">
    <source>
        <dbReference type="EMBL" id="TQL61069.1"/>
    </source>
</evidence>
<dbReference type="Pfam" id="PF00583">
    <property type="entry name" value="Acetyltransf_1"/>
    <property type="match status" value="1"/>
</dbReference>
<dbReference type="InterPro" id="IPR024035">
    <property type="entry name" value="MSMEG_0567_GNAT"/>
</dbReference>
<protein>
    <submittedName>
        <fullName evidence="3">Putative N-acetyltransferase (TIGR04045 family)</fullName>
    </submittedName>
</protein>
<dbReference type="PROSITE" id="PS51186">
    <property type="entry name" value="GNAT"/>
    <property type="match status" value="1"/>
</dbReference>
<dbReference type="OrthoDB" id="9767928at2"/>
<evidence type="ECO:0000256" key="1">
    <source>
        <dbReference type="SAM" id="MobiDB-lite"/>
    </source>
</evidence>
<feature type="region of interest" description="Disordered" evidence="1">
    <location>
        <begin position="1"/>
        <end position="21"/>
    </location>
</feature>
<evidence type="ECO:0000259" key="2">
    <source>
        <dbReference type="PROSITE" id="PS51186"/>
    </source>
</evidence>
<keyword evidence="3" id="KW-0808">Transferase</keyword>
<sequence>MTAADASATRPGRATGVRPARAAPSPVVCREAGSPEELVAHFAVRHEVFVVEQAVFAGSDRDERDARASTVHVVGCCDGIVVGSVRLYELDARTGLWQGDRLAVLAPSRVRGLGAPLVRCAVALAGARGGRAMVAHIQLPNVRFFTRLGWQPVGGPETYVGLPHQQMRIALPSPEIAASLARALAEGTDG</sequence>
<dbReference type="CDD" id="cd04301">
    <property type="entry name" value="NAT_SF"/>
    <property type="match status" value="1"/>
</dbReference>